<dbReference type="CDD" id="cd00144">
    <property type="entry name" value="MPP_PPP_family"/>
    <property type="match status" value="1"/>
</dbReference>
<dbReference type="InterPro" id="IPR029052">
    <property type="entry name" value="Metallo-depent_PP-like"/>
</dbReference>
<feature type="region of interest" description="Disordered" evidence="1">
    <location>
        <begin position="187"/>
        <end position="210"/>
    </location>
</feature>
<dbReference type="Pfam" id="PF00149">
    <property type="entry name" value="Metallophos"/>
    <property type="match status" value="1"/>
</dbReference>
<evidence type="ECO:0000256" key="1">
    <source>
        <dbReference type="SAM" id="MobiDB-lite"/>
    </source>
</evidence>
<dbReference type="InterPro" id="IPR050126">
    <property type="entry name" value="Ap4A_hydrolase"/>
</dbReference>
<evidence type="ECO:0000313" key="4">
    <source>
        <dbReference type="Proteomes" id="UP001055102"/>
    </source>
</evidence>
<evidence type="ECO:0000259" key="2">
    <source>
        <dbReference type="Pfam" id="PF00149"/>
    </source>
</evidence>
<comment type="caution">
    <text evidence="3">The sequence shown here is derived from an EMBL/GenBank/DDBJ whole genome shotgun (WGS) entry which is preliminary data.</text>
</comment>
<dbReference type="PANTHER" id="PTHR42850:SF4">
    <property type="entry name" value="ZINC-DEPENDENT ENDOPOLYPHOSPHATASE"/>
    <property type="match status" value="1"/>
</dbReference>
<dbReference type="InterPro" id="IPR004843">
    <property type="entry name" value="Calcineurin-like_PHP"/>
</dbReference>
<accession>A0ABQ4T0E7</accession>
<gene>
    <name evidence="3" type="primary">pphA</name>
    <name evidence="3" type="ORF">AOPFMNJM_2942</name>
</gene>
<reference evidence="3" key="2">
    <citation type="submission" date="2021-08" db="EMBL/GenBank/DDBJ databases">
        <authorList>
            <person name="Tani A."/>
            <person name="Ola A."/>
            <person name="Ogura Y."/>
            <person name="Katsura K."/>
            <person name="Hayashi T."/>
        </authorList>
    </citation>
    <scope>NUCLEOTIDE SEQUENCE</scope>
    <source>
        <strain evidence="3">LMG 23639</strain>
    </source>
</reference>
<dbReference type="EMBL" id="BPQR01000049">
    <property type="protein sequence ID" value="GJE07613.1"/>
    <property type="molecule type" value="Genomic_DNA"/>
</dbReference>
<organism evidence="3 4">
    <name type="scientific">Methylobacterium jeotgali</name>
    <dbReference type="NCBI Taxonomy" id="381630"/>
    <lineage>
        <taxon>Bacteria</taxon>
        <taxon>Pseudomonadati</taxon>
        <taxon>Pseudomonadota</taxon>
        <taxon>Alphaproteobacteria</taxon>
        <taxon>Hyphomicrobiales</taxon>
        <taxon>Methylobacteriaceae</taxon>
        <taxon>Methylobacterium</taxon>
    </lineage>
</organism>
<dbReference type="Gene3D" id="3.60.21.10">
    <property type="match status" value="1"/>
</dbReference>
<reference evidence="3" key="1">
    <citation type="journal article" date="2021" name="Front. Microbiol.">
        <title>Comprehensive Comparative Genomics and Phenotyping of Methylobacterium Species.</title>
        <authorList>
            <person name="Alessa O."/>
            <person name="Ogura Y."/>
            <person name="Fujitani Y."/>
            <person name="Takami H."/>
            <person name="Hayashi T."/>
            <person name="Sahin N."/>
            <person name="Tani A."/>
        </authorList>
    </citation>
    <scope>NUCLEOTIDE SEQUENCE</scope>
    <source>
        <strain evidence="3">LMG 23639</strain>
    </source>
</reference>
<protein>
    <submittedName>
        <fullName evidence="3">Serine/threonine-protein phosphatase 1</fullName>
    </submittedName>
</protein>
<evidence type="ECO:0000313" key="3">
    <source>
        <dbReference type="EMBL" id="GJE07613.1"/>
    </source>
</evidence>
<keyword evidence="4" id="KW-1185">Reference proteome</keyword>
<dbReference type="PANTHER" id="PTHR42850">
    <property type="entry name" value="METALLOPHOSPHOESTERASE"/>
    <property type="match status" value="1"/>
</dbReference>
<sequence length="240" mass="25918">MPGVFPFADGPPKLAAMTDPLTYAVGDIHGCADLLDRLLERIEAHAAGRERRLVFLGDYIDRGPDSAGILSRLRTLAWREPESVTCLMGNHEALLLAALREPGGEAHWLVNGGDATLASFGVEEAAAIPRDVLDWIEALPSLHADAARWYVHAGFRPGEAPEESSPHTRLWIREPFLSEDVDFGRHVVHGHTPQTSGRPDRRPHRTNLDTGAVYGGALTAGVFTAEAGPAVAFLSVRAEA</sequence>
<dbReference type="Proteomes" id="UP001055102">
    <property type="component" value="Unassembled WGS sequence"/>
</dbReference>
<name>A0ABQ4T0E7_9HYPH</name>
<feature type="domain" description="Calcineurin-like phosphoesterase" evidence="2">
    <location>
        <begin position="24"/>
        <end position="198"/>
    </location>
</feature>
<proteinExistence type="predicted"/>
<dbReference type="SUPFAM" id="SSF56300">
    <property type="entry name" value="Metallo-dependent phosphatases"/>
    <property type="match status" value="1"/>
</dbReference>